<evidence type="ECO:0000256" key="5">
    <source>
        <dbReference type="SAM" id="SignalP"/>
    </source>
</evidence>
<dbReference type="PROSITE" id="PS51352">
    <property type="entry name" value="THIOREDOXIN_2"/>
    <property type="match status" value="1"/>
</dbReference>
<dbReference type="RefSeq" id="WP_284361095.1">
    <property type="nucleotide sequence ID" value="NZ_BPFZ01000015.1"/>
</dbReference>
<evidence type="ECO:0000256" key="4">
    <source>
        <dbReference type="ARBA" id="ARBA00023284"/>
    </source>
</evidence>
<evidence type="ECO:0000259" key="6">
    <source>
        <dbReference type="PROSITE" id="PS51352"/>
    </source>
</evidence>
<accession>A0ABQ4PYU7</accession>
<reference evidence="7" key="1">
    <citation type="submission" date="2021-05" db="EMBL/GenBank/DDBJ databases">
        <authorList>
            <person name="Tanabe Y."/>
        </authorList>
    </citation>
    <scope>NUCLEOTIDE SEQUENCE</scope>
    <source>
        <strain evidence="7">BOTRYCO-1</strain>
    </source>
</reference>
<keyword evidence="2" id="KW-0560">Oxidoreductase</keyword>
<evidence type="ECO:0000256" key="2">
    <source>
        <dbReference type="ARBA" id="ARBA00023002"/>
    </source>
</evidence>
<dbReference type="InterPro" id="IPR013766">
    <property type="entry name" value="Thioredoxin_domain"/>
</dbReference>
<reference evidence="7" key="2">
    <citation type="journal article" date="2023" name="ISME Commun">
        <title>Characterization of a bloom-associated alphaproteobacterial lineage, 'Candidatus Phycosocius': insights into freshwater algal-bacterial interactions.</title>
        <authorList>
            <person name="Tanabe Y."/>
            <person name="Yamaguchi H."/>
            <person name="Yoshida M."/>
            <person name="Kai A."/>
            <person name="Okazaki Y."/>
        </authorList>
    </citation>
    <scope>NUCLEOTIDE SEQUENCE</scope>
    <source>
        <strain evidence="7">BOTRYCO-1</strain>
    </source>
</reference>
<sequence length="270" mass="29618">MRFALFAHITVLLLFFMTPIGCAKQPEQPNSMMDEATKDGAALPRSKNATLIQTLSKEQQMAVRALIRDELVANPEILLEAQHAYETKQVSQQNARAASAFVRLTSEHAQFSFGPANAKITLIEFFDYKCGYCHAAQAWVAKVMATRKDVRIIFKEFPILSENSVLAAKAAIAASYQGKYLPMHNALMSARGDLNPEQILQIASQVGLNVEVLRKEMHSPKVEVIIDGIRKQAAELAIGGTPGFVINGTLISGFNKDALDSALKSAREKT</sequence>
<dbReference type="CDD" id="cd03023">
    <property type="entry name" value="DsbA_Com1_like"/>
    <property type="match status" value="1"/>
</dbReference>
<keyword evidence="4" id="KW-0676">Redox-active center</keyword>
<dbReference type="Proteomes" id="UP001161064">
    <property type="component" value="Unassembled WGS sequence"/>
</dbReference>
<dbReference type="InterPro" id="IPR001853">
    <property type="entry name" value="DSBA-like_thioredoxin_dom"/>
</dbReference>
<protein>
    <recommendedName>
        <fullName evidence="6">Thioredoxin domain-containing protein</fullName>
    </recommendedName>
</protein>
<dbReference type="PANTHER" id="PTHR13887:SF14">
    <property type="entry name" value="DISULFIDE BOND FORMATION PROTEIN D"/>
    <property type="match status" value="1"/>
</dbReference>
<dbReference type="SUPFAM" id="SSF52833">
    <property type="entry name" value="Thioredoxin-like"/>
    <property type="match status" value="1"/>
</dbReference>
<dbReference type="Gene3D" id="3.40.30.10">
    <property type="entry name" value="Glutaredoxin"/>
    <property type="match status" value="1"/>
</dbReference>
<gene>
    <name evidence="7" type="ORF">PsB1_2017</name>
</gene>
<evidence type="ECO:0000256" key="1">
    <source>
        <dbReference type="ARBA" id="ARBA00022729"/>
    </source>
</evidence>
<keyword evidence="1 5" id="KW-0732">Signal</keyword>
<dbReference type="Pfam" id="PF01323">
    <property type="entry name" value="DSBA"/>
    <property type="match status" value="1"/>
</dbReference>
<dbReference type="PANTHER" id="PTHR13887">
    <property type="entry name" value="GLUTATHIONE S-TRANSFERASE KAPPA"/>
    <property type="match status" value="1"/>
</dbReference>
<proteinExistence type="predicted"/>
<feature type="chain" id="PRO_5045040654" description="Thioredoxin domain-containing protein" evidence="5">
    <location>
        <begin position="24"/>
        <end position="270"/>
    </location>
</feature>
<feature type="signal peptide" evidence="5">
    <location>
        <begin position="1"/>
        <end position="23"/>
    </location>
</feature>
<name>A0ABQ4PYU7_9PROT</name>
<organism evidence="7 8">
    <name type="scientific">Candidatus Phycosocius spiralis</name>
    <dbReference type="NCBI Taxonomy" id="2815099"/>
    <lineage>
        <taxon>Bacteria</taxon>
        <taxon>Pseudomonadati</taxon>
        <taxon>Pseudomonadota</taxon>
        <taxon>Alphaproteobacteria</taxon>
        <taxon>Caulobacterales</taxon>
        <taxon>Caulobacterales incertae sedis</taxon>
        <taxon>Candidatus Phycosocius</taxon>
    </lineage>
</organism>
<evidence type="ECO:0000313" key="8">
    <source>
        <dbReference type="Proteomes" id="UP001161064"/>
    </source>
</evidence>
<evidence type="ECO:0000313" key="7">
    <source>
        <dbReference type="EMBL" id="GIU67863.1"/>
    </source>
</evidence>
<keyword evidence="8" id="KW-1185">Reference proteome</keyword>
<feature type="domain" description="Thioredoxin" evidence="6">
    <location>
        <begin position="89"/>
        <end position="268"/>
    </location>
</feature>
<keyword evidence="3" id="KW-1015">Disulfide bond</keyword>
<dbReference type="EMBL" id="BPFZ01000015">
    <property type="protein sequence ID" value="GIU67863.1"/>
    <property type="molecule type" value="Genomic_DNA"/>
</dbReference>
<dbReference type="InterPro" id="IPR041205">
    <property type="entry name" value="ScsC_N"/>
</dbReference>
<evidence type="ECO:0000256" key="3">
    <source>
        <dbReference type="ARBA" id="ARBA00023157"/>
    </source>
</evidence>
<dbReference type="Pfam" id="PF18312">
    <property type="entry name" value="ScsC_N"/>
    <property type="match status" value="1"/>
</dbReference>
<comment type="caution">
    <text evidence="7">The sequence shown here is derived from an EMBL/GenBank/DDBJ whole genome shotgun (WGS) entry which is preliminary data.</text>
</comment>
<dbReference type="InterPro" id="IPR036249">
    <property type="entry name" value="Thioredoxin-like_sf"/>
</dbReference>